<evidence type="ECO:0000313" key="2">
    <source>
        <dbReference type="EMBL" id="KWZ37264.1"/>
    </source>
</evidence>
<protein>
    <submittedName>
        <fullName evidence="2">Uncharacterized protein</fullName>
    </submittedName>
</protein>
<keyword evidence="3" id="KW-1185">Reference proteome</keyword>
<evidence type="ECO:0000313" key="3">
    <source>
        <dbReference type="Proteomes" id="UP000070255"/>
    </source>
</evidence>
<dbReference type="EMBL" id="LNJQ01000004">
    <property type="protein sequence ID" value="KWZ37264.1"/>
    <property type="molecule type" value="Genomic_DNA"/>
</dbReference>
<comment type="caution">
    <text evidence="2">The sequence shown here is derived from an EMBL/GenBank/DDBJ whole genome shotgun (WGS) entry which is preliminary data.</text>
</comment>
<evidence type="ECO:0000256" key="1">
    <source>
        <dbReference type="SAM" id="MobiDB-lite"/>
    </source>
</evidence>
<feature type="compositionally biased region" description="Basic residues" evidence="1">
    <location>
        <begin position="35"/>
        <end position="44"/>
    </location>
</feature>
<dbReference type="RefSeq" id="WP_038747475.1">
    <property type="nucleotide sequence ID" value="NZ_CP013425.1"/>
</dbReference>
<feature type="region of interest" description="Disordered" evidence="1">
    <location>
        <begin position="1"/>
        <end position="46"/>
    </location>
</feature>
<proteinExistence type="predicted"/>
<gene>
    <name evidence="2" type="ORF">WS72_19875</name>
</gene>
<organism evidence="2 3">
    <name type="scientific">Burkholderia savannae</name>
    <dbReference type="NCBI Taxonomy" id="1637837"/>
    <lineage>
        <taxon>Bacteria</taxon>
        <taxon>Pseudomonadati</taxon>
        <taxon>Pseudomonadota</taxon>
        <taxon>Betaproteobacteria</taxon>
        <taxon>Burkholderiales</taxon>
        <taxon>Burkholderiaceae</taxon>
        <taxon>Burkholderia</taxon>
        <taxon>pseudomallei group</taxon>
    </lineage>
</organism>
<dbReference type="Proteomes" id="UP000070255">
    <property type="component" value="Unassembled WGS sequence"/>
</dbReference>
<sequence>MGGGRAIGGGAARSMSDAARRVRDRKIATSQAERRRMRPNRMRRGIVPNSDDRIAIAAAV</sequence>
<reference evidence="2 3" key="1">
    <citation type="submission" date="2015-11" db="EMBL/GenBank/DDBJ databases">
        <authorList>
            <person name="Sahl J."/>
            <person name="Wagner D."/>
            <person name="Keim P."/>
        </authorList>
    </citation>
    <scope>NUCLEOTIDE SEQUENCE [LARGE SCALE GENOMIC DNA]</scope>
    <source>
        <strain evidence="2 3">BDU18</strain>
    </source>
</reference>
<accession>A0ABR5T574</accession>
<name>A0ABR5T574_9BURK</name>
<feature type="compositionally biased region" description="Gly residues" evidence="1">
    <location>
        <begin position="1"/>
        <end position="11"/>
    </location>
</feature>
<feature type="compositionally biased region" description="Basic and acidic residues" evidence="1">
    <location>
        <begin position="18"/>
        <end position="27"/>
    </location>
</feature>